<evidence type="ECO:0000313" key="2">
    <source>
        <dbReference type="Proteomes" id="UP000249135"/>
    </source>
</evidence>
<dbReference type="AlphaFoldDB" id="A0A2W5RST1"/>
<evidence type="ECO:0000313" key="1">
    <source>
        <dbReference type="EMBL" id="PZQ70393.1"/>
    </source>
</evidence>
<reference evidence="1 2" key="1">
    <citation type="submission" date="2017-08" db="EMBL/GenBank/DDBJ databases">
        <title>Infants hospitalized years apart are colonized by the same room-sourced microbial strains.</title>
        <authorList>
            <person name="Brooks B."/>
            <person name="Olm M.R."/>
            <person name="Firek B.A."/>
            <person name="Baker R."/>
            <person name="Thomas B.C."/>
            <person name="Morowitz M.J."/>
            <person name="Banfield J.F."/>
        </authorList>
    </citation>
    <scope>NUCLEOTIDE SEQUENCE [LARGE SCALE GENOMIC DNA]</scope>
    <source>
        <strain evidence="1">S2_005_003_R2_41</strain>
    </source>
</reference>
<proteinExistence type="predicted"/>
<dbReference type="EMBL" id="QFPP01000269">
    <property type="protein sequence ID" value="PZQ70393.1"/>
    <property type="molecule type" value="Genomic_DNA"/>
</dbReference>
<gene>
    <name evidence="1" type="ORF">DI563_18515</name>
</gene>
<name>A0A2W5RST1_VARPD</name>
<comment type="caution">
    <text evidence="1">The sequence shown here is derived from an EMBL/GenBank/DDBJ whole genome shotgun (WGS) entry which is preliminary data.</text>
</comment>
<protein>
    <recommendedName>
        <fullName evidence="3">GIY-YIG domain-containing protein</fullName>
    </recommendedName>
</protein>
<accession>A0A2W5RST1</accession>
<dbReference type="Proteomes" id="UP000249135">
    <property type="component" value="Unassembled WGS sequence"/>
</dbReference>
<organism evidence="1 2">
    <name type="scientific">Variovorax paradoxus</name>
    <dbReference type="NCBI Taxonomy" id="34073"/>
    <lineage>
        <taxon>Bacteria</taxon>
        <taxon>Pseudomonadati</taxon>
        <taxon>Pseudomonadota</taxon>
        <taxon>Betaproteobacteria</taxon>
        <taxon>Burkholderiales</taxon>
        <taxon>Comamonadaceae</taxon>
        <taxon>Variovorax</taxon>
    </lineage>
</organism>
<evidence type="ECO:0008006" key="3">
    <source>
        <dbReference type="Google" id="ProtNLM"/>
    </source>
</evidence>
<sequence>MGRPHHHVYVVELDDRVWNSARFRRANPGWQLGRPFVYVGMTGLDPDVRFDKHKAGLQANAFVQQFGLRLLPALYERYNPMTYKEAQSMEVELGIRLRALGYGVWQG</sequence>